<dbReference type="Pfam" id="PF13356">
    <property type="entry name" value="Arm-DNA-bind_3"/>
    <property type="match status" value="1"/>
</dbReference>
<dbReference type="Proteomes" id="UP000197097">
    <property type="component" value="Unassembled WGS sequence"/>
</dbReference>
<comment type="caution">
    <text evidence="8">The sequence shown here is derived from an EMBL/GenBank/DDBJ whole genome shotgun (WGS) entry which is preliminary data.</text>
</comment>
<proteinExistence type="inferred from homology"/>
<protein>
    <submittedName>
        <fullName evidence="8">Integrase</fullName>
    </submittedName>
</protein>
<dbReference type="GO" id="GO:0003677">
    <property type="term" value="F:DNA binding"/>
    <property type="evidence" value="ECO:0007669"/>
    <property type="project" value="UniProtKB-UniRule"/>
</dbReference>
<evidence type="ECO:0000259" key="7">
    <source>
        <dbReference type="PROSITE" id="PS51900"/>
    </source>
</evidence>
<organism evidence="8 9">
    <name type="scientific">Sphingopyxis witflariensis</name>
    <dbReference type="NCBI Taxonomy" id="173675"/>
    <lineage>
        <taxon>Bacteria</taxon>
        <taxon>Pseudomonadati</taxon>
        <taxon>Pseudomonadota</taxon>
        <taxon>Alphaproteobacteria</taxon>
        <taxon>Sphingomonadales</taxon>
        <taxon>Sphingomonadaceae</taxon>
        <taxon>Sphingopyxis</taxon>
    </lineage>
</organism>
<reference evidence="8 9" key="1">
    <citation type="journal article" date="2002" name="Int. J. Syst. Evol. Microbiol.">
        <title>Sphingopyxis witflariensis sp. nov., isolated from activated sludge.</title>
        <authorList>
            <person name="Kampfer P."/>
            <person name="Witzenberger R."/>
            <person name="Denner E.B."/>
            <person name="Busse H.J."/>
            <person name="Neef A."/>
        </authorList>
    </citation>
    <scope>NUCLEOTIDE SEQUENCE [LARGE SCALE GENOMIC DNA]</scope>
    <source>
        <strain evidence="8 9">DSM 14551</strain>
    </source>
</reference>
<dbReference type="InterPro" id="IPR011010">
    <property type="entry name" value="DNA_brk_join_enz"/>
</dbReference>
<comment type="similarity">
    <text evidence="1">Belongs to the 'phage' integrase family.</text>
</comment>
<evidence type="ECO:0000256" key="2">
    <source>
        <dbReference type="ARBA" id="ARBA00022908"/>
    </source>
</evidence>
<dbReference type="PANTHER" id="PTHR30629">
    <property type="entry name" value="PROPHAGE INTEGRASE"/>
    <property type="match status" value="1"/>
</dbReference>
<accession>A0A246JJW5</accession>
<dbReference type="PROSITE" id="PS51900">
    <property type="entry name" value="CB"/>
    <property type="match status" value="1"/>
</dbReference>
<dbReference type="AlphaFoldDB" id="A0A246JJW5"/>
<keyword evidence="2" id="KW-0229">DNA integration</keyword>
<evidence type="ECO:0000256" key="1">
    <source>
        <dbReference type="ARBA" id="ARBA00008857"/>
    </source>
</evidence>
<dbReference type="SUPFAM" id="SSF56349">
    <property type="entry name" value="DNA breaking-rejoining enzymes"/>
    <property type="match status" value="1"/>
</dbReference>
<sequence>MLTNIAIKALKPASKPYKKSDGGGLFIFVQPNGSKAWRFAYRFEGKQKLLSGGNFPETTLLAARSWREMMKHQLALGLDPSQERKNAKAKAAGNPVESLNTFEHVAGEWLDTRTLSWTPRYAALVSGRLEADIFPFIGKFDIGTITPRQMLEAVRKIESRGAIEMAHRVKNHCSEIFRYAIPDGRCESDPCRDLTPAMARARPVKHRPKVAAKDLPAFFMKLNADGAERMSHLALRWTILTMVRTQETRFAEWDEFENLDSPEPLWRISPDRMKMRSEHLVPLPRQALALLDEIQELNVYRKAGNYRLGRYLFPVAHSKSRVISDNRMLDIMYRLGLRGKATVHGFRGLASTVLNESGLFEPDWIENQLAHQPRGVRAAYNSARYLAHRRPMMQWWADYLDEAEAKGIRAKAA</sequence>
<dbReference type="InterPro" id="IPR002104">
    <property type="entry name" value="Integrase_catalytic"/>
</dbReference>
<dbReference type="InterPro" id="IPR025166">
    <property type="entry name" value="Integrase_DNA_bind_dom"/>
</dbReference>
<name>A0A246JJW5_9SPHN</name>
<dbReference type="Gene3D" id="1.10.150.130">
    <property type="match status" value="1"/>
</dbReference>
<evidence type="ECO:0000256" key="5">
    <source>
        <dbReference type="PROSITE-ProRule" id="PRU01248"/>
    </source>
</evidence>
<keyword evidence="3 5" id="KW-0238">DNA-binding</keyword>
<evidence type="ECO:0000259" key="6">
    <source>
        <dbReference type="PROSITE" id="PS51898"/>
    </source>
</evidence>
<dbReference type="Pfam" id="PF22022">
    <property type="entry name" value="Phage_int_M"/>
    <property type="match status" value="1"/>
</dbReference>
<dbReference type="Gene3D" id="3.30.160.390">
    <property type="entry name" value="Integrase, DNA-binding domain"/>
    <property type="match status" value="1"/>
</dbReference>
<dbReference type="InterPro" id="IPR038488">
    <property type="entry name" value="Integrase_DNA-bd_sf"/>
</dbReference>
<evidence type="ECO:0000256" key="3">
    <source>
        <dbReference type="ARBA" id="ARBA00023125"/>
    </source>
</evidence>
<keyword evidence="9" id="KW-1185">Reference proteome</keyword>
<dbReference type="EMBL" id="NISJ01000011">
    <property type="protein sequence ID" value="OWQ92897.1"/>
    <property type="molecule type" value="Genomic_DNA"/>
</dbReference>
<evidence type="ECO:0000313" key="9">
    <source>
        <dbReference type="Proteomes" id="UP000197097"/>
    </source>
</evidence>
<dbReference type="Gene3D" id="1.10.443.10">
    <property type="entry name" value="Intergrase catalytic core"/>
    <property type="match status" value="1"/>
</dbReference>
<feature type="domain" description="Tyr recombinase" evidence="6">
    <location>
        <begin position="205"/>
        <end position="393"/>
    </location>
</feature>
<dbReference type="InterPro" id="IPR050808">
    <property type="entry name" value="Phage_Integrase"/>
</dbReference>
<dbReference type="InterPro" id="IPR013762">
    <property type="entry name" value="Integrase-like_cat_sf"/>
</dbReference>
<dbReference type="Pfam" id="PF00589">
    <property type="entry name" value="Phage_integrase"/>
    <property type="match status" value="1"/>
</dbReference>
<gene>
    <name evidence="8" type="ORF">CDQ91_17265</name>
</gene>
<dbReference type="OrthoDB" id="7388552at2"/>
<dbReference type="InterPro" id="IPR053876">
    <property type="entry name" value="Phage_int_M"/>
</dbReference>
<keyword evidence="4" id="KW-0233">DNA recombination</keyword>
<dbReference type="InterPro" id="IPR010998">
    <property type="entry name" value="Integrase_recombinase_N"/>
</dbReference>
<dbReference type="GO" id="GO:0015074">
    <property type="term" value="P:DNA integration"/>
    <property type="evidence" value="ECO:0007669"/>
    <property type="project" value="UniProtKB-KW"/>
</dbReference>
<dbReference type="RefSeq" id="WP_088473950.1">
    <property type="nucleotide sequence ID" value="NZ_NISJ01000011.1"/>
</dbReference>
<feature type="domain" description="Core-binding (CB)" evidence="7">
    <location>
        <begin position="100"/>
        <end position="181"/>
    </location>
</feature>
<dbReference type="InterPro" id="IPR044068">
    <property type="entry name" value="CB"/>
</dbReference>
<dbReference type="GO" id="GO:0006310">
    <property type="term" value="P:DNA recombination"/>
    <property type="evidence" value="ECO:0007669"/>
    <property type="project" value="UniProtKB-KW"/>
</dbReference>
<dbReference type="PANTHER" id="PTHR30629:SF2">
    <property type="entry name" value="PROPHAGE INTEGRASE INTS-RELATED"/>
    <property type="match status" value="1"/>
</dbReference>
<evidence type="ECO:0000313" key="8">
    <source>
        <dbReference type="EMBL" id="OWQ92897.1"/>
    </source>
</evidence>
<dbReference type="CDD" id="cd00801">
    <property type="entry name" value="INT_P4_C"/>
    <property type="match status" value="1"/>
</dbReference>
<dbReference type="PROSITE" id="PS51898">
    <property type="entry name" value="TYR_RECOMBINASE"/>
    <property type="match status" value="1"/>
</dbReference>
<evidence type="ECO:0000256" key="4">
    <source>
        <dbReference type="ARBA" id="ARBA00023172"/>
    </source>
</evidence>